<sequence>MIFVFMDLSGELGRTATLIFIVVTPLMLGTVPVVVAGDGNKDARAQYRDQQPGGQHPYQRSFLNVCSFDFLSGCARTSVSVPGTEDCGDKQRNDLSDDSVAASRANTCLYFVRRPQYYCSVP</sequence>
<organism evidence="2 3">
    <name type="scientific">Paraburkholderia nemoris</name>
    <dbReference type="NCBI Taxonomy" id="2793076"/>
    <lineage>
        <taxon>Bacteria</taxon>
        <taxon>Pseudomonadati</taxon>
        <taxon>Pseudomonadota</taxon>
        <taxon>Betaproteobacteria</taxon>
        <taxon>Burkholderiales</taxon>
        <taxon>Burkholderiaceae</taxon>
        <taxon>Paraburkholderia</taxon>
    </lineage>
</organism>
<comment type="caution">
    <text evidence="2">The sequence shown here is derived from an EMBL/GenBank/DDBJ whole genome shotgun (WGS) entry which is preliminary data.</text>
</comment>
<gene>
    <name evidence="2" type="ORF">R69776_08152</name>
</gene>
<keyword evidence="3" id="KW-1185">Reference proteome</keyword>
<name>A0ABM8T7M2_9BURK</name>
<protein>
    <submittedName>
        <fullName evidence="2">Uncharacterized protein</fullName>
    </submittedName>
</protein>
<evidence type="ECO:0000256" key="1">
    <source>
        <dbReference type="SAM" id="Phobius"/>
    </source>
</evidence>
<keyword evidence="1" id="KW-1133">Transmembrane helix</keyword>
<accession>A0ABM8T7M2</accession>
<dbReference type="Proteomes" id="UP000673821">
    <property type="component" value="Unassembled WGS sequence"/>
</dbReference>
<dbReference type="EMBL" id="CAJNBH010000066">
    <property type="protein sequence ID" value="CAE6863889.1"/>
    <property type="molecule type" value="Genomic_DNA"/>
</dbReference>
<evidence type="ECO:0000313" key="3">
    <source>
        <dbReference type="Proteomes" id="UP000673821"/>
    </source>
</evidence>
<keyword evidence="1" id="KW-0472">Membrane</keyword>
<evidence type="ECO:0000313" key="2">
    <source>
        <dbReference type="EMBL" id="CAE6863889.1"/>
    </source>
</evidence>
<proteinExistence type="predicted"/>
<reference evidence="2 3" key="1">
    <citation type="submission" date="2021-02" db="EMBL/GenBank/DDBJ databases">
        <authorList>
            <person name="Vanwijnsberghe S."/>
        </authorList>
    </citation>
    <scope>NUCLEOTIDE SEQUENCE [LARGE SCALE GENOMIC DNA]</scope>
    <source>
        <strain evidence="2 3">R-69776</strain>
    </source>
</reference>
<feature type="transmembrane region" description="Helical" evidence="1">
    <location>
        <begin position="15"/>
        <end position="36"/>
    </location>
</feature>
<keyword evidence="1" id="KW-0812">Transmembrane</keyword>